<dbReference type="GO" id="GO:0003677">
    <property type="term" value="F:DNA binding"/>
    <property type="evidence" value="ECO:0007669"/>
    <property type="project" value="InterPro"/>
</dbReference>
<feature type="domain" description="RNA polymerase sigma factor 70 region 4 type 2" evidence="6">
    <location>
        <begin position="111"/>
        <end position="161"/>
    </location>
</feature>
<evidence type="ECO:0000256" key="2">
    <source>
        <dbReference type="ARBA" id="ARBA00023015"/>
    </source>
</evidence>
<dbReference type="GO" id="GO:0006352">
    <property type="term" value="P:DNA-templated transcription initiation"/>
    <property type="evidence" value="ECO:0007669"/>
    <property type="project" value="InterPro"/>
</dbReference>
<dbReference type="InterPro" id="IPR014284">
    <property type="entry name" value="RNA_pol_sigma-70_dom"/>
</dbReference>
<evidence type="ECO:0000313" key="8">
    <source>
        <dbReference type="Proteomes" id="UP000019109"/>
    </source>
</evidence>
<keyword evidence="3" id="KW-0731">Sigma factor</keyword>
<dbReference type="Gene3D" id="1.10.10.10">
    <property type="entry name" value="Winged helix-like DNA-binding domain superfamily/Winged helix DNA-binding domain"/>
    <property type="match status" value="1"/>
</dbReference>
<dbReference type="PANTHER" id="PTHR43133">
    <property type="entry name" value="RNA POLYMERASE ECF-TYPE SIGMA FACTO"/>
    <property type="match status" value="1"/>
</dbReference>
<dbReference type="Proteomes" id="UP000019109">
    <property type="component" value="Unassembled WGS sequence"/>
</dbReference>
<evidence type="ECO:0000313" key="7">
    <source>
        <dbReference type="EMBL" id="GAE88592.1"/>
    </source>
</evidence>
<dbReference type="STRING" id="1294263.JCM21531_2045"/>
<evidence type="ECO:0000259" key="5">
    <source>
        <dbReference type="Pfam" id="PF04542"/>
    </source>
</evidence>
<sequence>MEIDMLVESAKRGDKKAFERIVQRYHNELYYTALGIVKSGWDALDICQETFLKAFSSLDTLKDVSKFRSWINRILINKCNDNFRKNKGVTVVDFIENEGFLEDSKEENIDLLNALSLLKEDTRIILTLRYFQDLPIKEIASIMDIPEGTVKSRLSNGLKELRKMMKVGRRGDENT</sequence>
<gene>
    <name evidence="7" type="ORF">JCM21531_2045</name>
</gene>
<dbReference type="InterPro" id="IPR013324">
    <property type="entry name" value="RNA_pol_sigma_r3/r4-like"/>
</dbReference>
<dbReference type="PANTHER" id="PTHR43133:SF51">
    <property type="entry name" value="RNA POLYMERASE SIGMA FACTOR"/>
    <property type="match status" value="1"/>
</dbReference>
<dbReference type="EMBL" id="BAVR01000021">
    <property type="protein sequence ID" value="GAE88592.1"/>
    <property type="molecule type" value="Genomic_DNA"/>
</dbReference>
<comment type="similarity">
    <text evidence="1">Belongs to the sigma-70 factor family. ECF subfamily.</text>
</comment>
<dbReference type="NCBIfam" id="TIGR02937">
    <property type="entry name" value="sigma70-ECF"/>
    <property type="match status" value="1"/>
</dbReference>
<protein>
    <submittedName>
        <fullName evidence="7">RNA polymerase sigma factor SigV</fullName>
    </submittedName>
</protein>
<dbReference type="Pfam" id="PF08281">
    <property type="entry name" value="Sigma70_r4_2"/>
    <property type="match status" value="1"/>
</dbReference>
<keyword evidence="4" id="KW-0804">Transcription</keyword>
<dbReference type="SUPFAM" id="SSF88659">
    <property type="entry name" value="Sigma3 and sigma4 domains of RNA polymerase sigma factors"/>
    <property type="match status" value="1"/>
</dbReference>
<dbReference type="InterPro" id="IPR007627">
    <property type="entry name" value="RNA_pol_sigma70_r2"/>
</dbReference>
<dbReference type="RefSeq" id="WP_038288726.1">
    <property type="nucleotide sequence ID" value="NZ_BAVR01000021.1"/>
</dbReference>
<feature type="domain" description="RNA polymerase sigma-70 region 2" evidence="5">
    <location>
        <begin position="21"/>
        <end position="87"/>
    </location>
</feature>
<dbReference type="GO" id="GO:0016987">
    <property type="term" value="F:sigma factor activity"/>
    <property type="evidence" value="ECO:0007669"/>
    <property type="project" value="UniProtKB-KW"/>
</dbReference>
<dbReference type="Pfam" id="PF04542">
    <property type="entry name" value="Sigma70_r2"/>
    <property type="match status" value="1"/>
</dbReference>
<dbReference type="InterPro" id="IPR013249">
    <property type="entry name" value="RNA_pol_sigma70_r4_t2"/>
</dbReference>
<proteinExistence type="inferred from homology"/>
<dbReference type="InterPro" id="IPR039425">
    <property type="entry name" value="RNA_pol_sigma-70-like"/>
</dbReference>
<reference evidence="7" key="1">
    <citation type="journal article" date="2014" name="Genome Announc.">
        <title>Draft Genome Sequence of Clostridium straminisolvens Strain JCM 21531T, Isolated from a Cellulose-Degrading Bacterial Community.</title>
        <authorList>
            <person name="Yuki M."/>
            <person name="Oshima K."/>
            <person name="Suda W."/>
            <person name="Sakamoto M."/>
            <person name="Kitamura K."/>
            <person name="Iida T."/>
            <person name="Hattori M."/>
            <person name="Ohkuma M."/>
        </authorList>
    </citation>
    <scope>NUCLEOTIDE SEQUENCE [LARGE SCALE GENOMIC DNA]</scope>
    <source>
        <strain evidence="7">JCM 21531</strain>
    </source>
</reference>
<dbReference type="Gene3D" id="1.10.1740.10">
    <property type="match status" value="1"/>
</dbReference>
<accession>W4V5Z3</accession>
<comment type="caution">
    <text evidence="7">The sequence shown here is derived from an EMBL/GenBank/DDBJ whole genome shotgun (WGS) entry which is preliminary data.</text>
</comment>
<evidence type="ECO:0000256" key="3">
    <source>
        <dbReference type="ARBA" id="ARBA00023082"/>
    </source>
</evidence>
<organism evidence="7 8">
    <name type="scientific">Acetivibrio straminisolvens JCM 21531</name>
    <dbReference type="NCBI Taxonomy" id="1294263"/>
    <lineage>
        <taxon>Bacteria</taxon>
        <taxon>Bacillati</taxon>
        <taxon>Bacillota</taxon>
        <taxon>Clostridia</taxon>
        <taxon>Eubacteriales</taxon>
        <taxon>Oscillospiraceae</taxon>
        <taxon>Acetivibrio</taxon>
    </lineage>
</organism>
<keyword evidence="2" id="KW-0805">Transcription regulation</keyword>
<dbReference type="InterPro" id="IPR013325">
    <property type="entry name" value="RNA_pol_sigma_r2"/>
</dbReference>
<dbReference type="AlphaFoldDB" id="W4V5Z3"/>
<name>W4V5Z3_9FIRM</name>
<evidence type="ECO:0000256" key="4">
    <source>
        <dbReference type="ARBA" id="ARBA00023163"/>
    </source>
</evidence>
<dbReference type="InterPro" id="IPR036388">
    <property type="entry name" value="WH-like_DNA-bd_sf"/>
</dbReference>
<dbReference type="SUPFAM" id="SSF88946">
    <property type="entry name" value="Sigma2 domain of RNA polymerase sigma factors"/>
    <property type="match status" value="1"/>
</dbReference>
<evidence type="ECO:0000256" key="1">
    <source>
        <dbReference type="ARBA" id="ARBA00010641"/>
    </source>
</evidence>
<dbReference type="OrthoDB" id="9782703at2"/>
<dbReference type="CDD" id="cd06171">
    <property type="entry name" value="Sigma70_r4"/>
    <property type="match status" value="1"/>
</dbReference>
<evidence type="ECO:0000259" key="6">
    <source>
        <dbReference type="Pfam" id="PF08281"/>
    </source>
</evidence>
<keyword evidence="8" id="KW-1185">Reference proteome</keyword>